<dbReference type="OrthoDB" id="408631at2759"/>
<dbReference type="SUPFAM" id="SSF53474">
    <property type="entry name" value="alpha/beta-Hydrolases"/>
    <property type="match status" value="1"/>
</dbReference>
<feature type="signal peptide" evidence="3">
    <location>
        <begin position="1"/>
        <end position="16"/>
    </location>
</feature>
<dbReference type="PANTHER" id="PTHR43918:SF4">
    <property type="entry name" value="CARBOXYLIC ESTER HYDROLASE"/>
    <property type="match status" value="1"/>
</dbReference>
<dbReference type="GO" id="GO:0052689">
    <property type="term" value="F:carboxylic ester hydrolase activity"/>
    <property type="evidence" value="ECO:0007669"/>
    <property type="project" value="TreeGrafter"/>
</dbReference>
<evidence type="ECO:0000313" key="6">
    <source>
        <dbReference type="Proteomes" id="UP000503462"/>
    </source>
</evidence>
<dbReference type="InterPro" id="IPR050654">
    <property type="entry name" value="AChE-related_enzymes"/>
</dbReference>
<keyword evidence="2 3" id="KW-0378">Hydrolase</keyword>
<dbReference type="Proteomes" id="UP000503462">
    <property type="component" value="Chromosome 2"/>
</dbReference>
<proteinExistence type="inferred from homology"/>
<evidence type="ECO:0000313" key="5">
    <source>
        <dbReference type="EMBL" id="QIW97693.1"/>
    </source>
</evidence>
<gene>
    <name evidence="5" type="ORF">AMS68_003211</name>
</gene>
<keyword evidence="3" id="KW-0732">Signal</keyword>
<dbReference type="EMBL" id="CP051140">
    <property type="protein sequence ID" value="QIW97693.1"/>
    <property type="molecule type" value="Genomic_DNA"/>
</dbReference>
<dbReference type="EC" id="3.1.1.-" evidence="3"/>
<dbReference type="InterPro" id="IPR019826">
    <property type="entry name" value="Carboxylesterase_B_AS"/>
</dbReference>
<feature type="chain" id="PRO_5026372893" description="Carboxylic ester hydrolase" evidence="3">
    <location>
        <begin position="17"/>
        <end position="477"/>
    </location>
</feature>
<organism evidence="5 6">
    <name type="scientific">Peltaster fructicola</name>
    <dbReference type="NCBI Taxonomy" id="286661"/>
    <lineage>
        <taxon>Eukaryota</taxon>
        <taxon>Fungi</taxon>
        <taxon>Dikarya</taxon>
        <taxon>Ascomycota</taxon>
        <taxon>Pezizomycotina</taxon>
        <taxon>Dothideomycetes</taxon>
        <taxon>Dothideomycetes incertae sedis</taxon>
        <taxon>Peltaster</taxon>
    </lineage>
</organism>
<accession>A0A6H0XSI1</accession>
<sequence length="477" mass="50576">MLPFICLTLCVALANAKPWWPFWKHGAEVFVPNVGLVQGSTSKVGDITVSQYLGIPFAQNPPPRFGAPQPARFAGLVNATAYGPTCIQQGNSSTNVVESESCLSLNIVTPPNSHRKSALPVMVWIYGGNLATGGTNISYYNGSSMAANQNVIFVSINYRVNIFGFSGTPDLPLNEVNAGFLDQRLALQWVRDNIEAFGGCPDKVTIFGESAGGFSVEQLVTLPPDPLTFRAAILESRAFQAQGAVNGTTPWAAAVAALGCTGQDELACMRSKDPFEIKAKVARIGFGPVLDNATYTNATTQAIAAGTTAKIPILIGTNANEGTTLALSFTSIPAQIITDYEFTCITGLYSAQLQNASYELWRYYYNASFPNTTPFPGAGAYHGSEIPEVFGTYPTANATQQQVALSKYMQTAWANFAKDPSAGPAQDWPQFGAGGLIQALGANGSYGGSVITAASIEGICTVYDGLIETVGYRRSVV</sequence>
<feature type="domain" description="Carboxylesterase type B" evidence="4">
    <location>
        <begin position="335"/>
        <end position="431"/>
    </location>
</feature>
<keyword evidence="6" id="KW-1185">Reference proteome</keyword>
<dbReference type="PROSITE" id="PS00122">
    <property type="entry name" value="CARBOXYLESTERASE_B_1"/>
    <property type="match status" value="1"/>
</dbReference>
<name>A0A6H0XSI1_9PEZI</name>
<dbReference type="InterPro" id="IPR029058">
    <property type="entry name" value="AB_hydrolase_fold"/>
</dbReference>
<protein>
    <recommendedName>
        <fullName evidence="3">Carboxylic ester hydrolase</fullName>
        <ecNumber evidence="3">3.1.1.-</ecNumber>
    </recommendedName>
</protein>
<dbReference type="Gene3D" id="3.40.50.1820">
    <property type="entry name" value="alpha/beta hydrolase"/>
    <property type="match status" value="2"/>
</dbReference>
<reference evidence="5 6" key="1">
    <citation type="journal article" date="2016" name="Sci. Rep.">
        <title>Peltaster fructicola genome reveals evolution from an invasive phytopathogen to an ectophytic parasite.</title>
        <authorList>
            <person name="Xu C."/>
            <person name="Chen H."/>
            <person name="Gleason M.L."/>
            <person name="Xu J.R."/>
            <person name="Liu H."/>
            <person name="Zhang R."/>
            <person name="Sun G."/>
        </authorList>
    </citation>
    <scope>NUCLEOTIDE SEQUENCE [LARGE SCALE GENOMIC DNA]</scope>
    <source>
        <strain evidence="5 6">LNHT1506</strain>
    </source>
</reference>
<dbReference type="AlphaFoldDB" id="A0A6H0XSI1"/>
<dbReference type="PANTHER" id="PTHR43918">
    <property type="entry name" value="ACETYLCHOLINESTERASE"/>
    <property type="match status" value="1"/>
</dbReference>
<evidence type="ECO:0000256" key="2">
    <source>
        <dbReference type="ARBA" id="ARBA00022801"/>
    </source>
</evidence>
<dbReference type="InterPro" id="IPR002018">
    <property type="entry name" value="CarbesteraseB"/>
</dbReference>
<feature type="domain" description="Carboxylesterase type B" evidence="4">
    <location>
        <begin position="29"/>
        <end position="327"/>
    </location>
</feature>
<comment type="similarity">
    <text evidence="1 3">Belongs to the type-B carboxylesterase/lipase family.</text>
</comment>
<evidence type="ECO:0000256" key="1">
    <source>
        <dbReference type="ARBA" id="ARBA00005964"/>
    </source>
</evidence>
<evidence type="ECO:0000256" key="3">
    <source>
        <dbReference type="RuleBase" id="RU361235"/>
    </source>
</evidence>
<evidence type="ECO:0000259" key="4">
    <source>
        <dbReference type="Pfam" id="PF00135"/>
    </source>
</evidence>
<dbReference type="Pfam" id="PF00135">
    <property type="entry name" value="COesterase"/>
    <property type="match status" value="2"/>
</dbReference>